<accession>A0A2G9S7X0</accession>
<gene>
    <name evidence="1" type="ORF">AB205_0157350</name>
</gene>
<keyword evidence="2" id="KW-1185">Reference proteome</keyword>
<organism evidence="1 2">
    <name type="scientific">Aquarana catesbeiana</name>
    <name type="common">American bullfrog</name>
    <name type="synonym">Rana catesbeiana</name>
    <dbReference type="NCBI Taxonomy" id="8400"/>
    <lineage>
        <taxon>Eukaryota</taxon>
        <taxon>Metazoa</taxon>
        <taxon>Chordata</taxon>
        <taxon>Craniata</taxon>
        <taxon>Vertebrata</taxon>
        <taxon>Euteleostomi</taxon>
        <taxon>Amphibia</taxon>
        <taxon>Batrachia</taxon>
        <taxon>Anura</taxon>
        <taxon>Neobatrachia</taxon>
        <taxon>Ranoidea</taxon>
        <taxon>Ranidae</taxon>
        <taxon>Aquarana</taxon>
    </lineage>
</organism>
<dbReference type="AlphaFoldDB" id="A0A2G9S7X0"/>
<sequence>MFILKKLQSKERGNMKRSHLARFRLYMKSPPRCVSGPSYGGNFMFKIIETCLTASEI</sequence>
<proteinExistence type="predicted"/>
<evidence type="ECO:0000313" key="1">
    <source>
        <dbReference type="EMBL" id="PIO36236.1"/>
    </source>
</evidence>
<protein>
    <submittedName>
        <fullName evidence="1">Uncharacterized protein</fullName>
    </submittedName>
</protein>
<evidence type="ECO:0000313" key="2">
    <source>
        <dbReference type="Proteomes" id="UP000228934"/>
    </source>
</evidence>
<reference evidence="2" key="1">
    <citation type="journal article" date="2017" name="Nat. Commun.">
        <title>The North American bullfrog draft genome provides insight into hormonal regulation of long noncoding RNA.</title>
        <authorList>
            <person name="Hammond S.A."/>
            <person name="Warren R.L."/>
            <person name="Vandervalk B.P."/>
            <person name="Kucuk E."/>
            <person name="Khan H."/>
            <person name="Gibb E.A."/>
            <person name="Pandoh P."/>
            <person name="Kirk H."/>
            <person name="Zhao Y."/>
            <person name="Jones M."/>
            <person name="Mungall A.J."/>
            <person name="Coope R."/>
            <person name="Pleasance S."/>
            <person name="Moore R.A."/>
            <person name="Holt R.A."/>
            <person name="Round J.M."/>
            <person name="Ohora S."/>
            <person name="Walle B.V."/>
            <person name="Veldhoen N."/>
            <person name="Helbing C.C."/>
            <person name="Birol I."/>
        </authorList>
    </citation>
    <scope>NUCLEOTIDE SEQUENCE [LARGE SCALE GENOMIC DNA]</scope>
</reference>
<dbReference type="EMBL" id="KV926437">
    <property type="protein sequence ID" value="PIO36236.1"/>
    <property type="molecule type" value="Genomic_DNA"/>
</dbReference>
<dbReference type="Proteomes" id="UP000228934">
    <property type="component" value="Unassembled WGS sequence"/>
</dbReference>
<name>A0A2G9S7X0_AQUCT</name>